<feature type="compositionally biased region" description="Polar residues" evidence="1">
    <location>
        <begin position="89"/>
        <end position="111"/>
    </location>
</feature>
<feature type="compositionally biased region" description="Polar residues" evidence="1">
    <location>
        <begin position="55"/>
        <end position="64"/>
    </location>
</feature>
<dbReference type="EMBL" id="JBEUOH010000010">
    <property type="protein sequence ID" value="KAL0882511.1"/>
    <property type="molecule type" value="Genomic_DNA"/>
</dbReference>
<feature type="compositionally biased region" description="Basic and acidic residues" evidence="1">
    <location>
        <begin position="166"/>
        <end position="177"/>
    </location>
</feature>
<evidence type="ECO:0008006" key="4">
    <source>
        <dbReference type="Google" id="ProtNLM"/>
    </source>
</evidence>
<feature type="compositionally biased region" description="Acidic residues" evidence="1">
    <location>
        <begin position="34"/>
        <end position="49"/>
    </location>
</feature>
<feature type="region of interest" description="Disordered" evidence="1">
    <location>
        <begin position="279"/>
        <end position="301"/>
    </location>
</feature>
<feature type="compositionally biased region" description="Polar residues" evidence="1">
    <location>
        <begin position="369"/>
        <end position="382"/>
    </location>
</feature>
<sequence length="748" mass="82506">MSKRGKKASNKRGNKNGKGTKPNNAKQRRVDQPSNEEDHEVQPVEVEDASEPRSETLSSDSGAGTSILARYLLGDTSVMSRDLVAGPNTRDSGAGTSALSKDSGAGQSSLSRDSEAGPSALSSDLGAGPSSVSRDSGAGPSTEYESTEDEPIDLSMHSGESANLTRDSETDAIHLTRDAGAGPSNWTSDPGEGPSTYVSDSGAGPSYWQSDPGEGPSTWTSDTGAGPCYWSSEVVATIWQNEAGVEIPIGPDGKPLISSLDYDENLKRSIVASFLGVPKSMRDPPPEDIIDPPLENVSDPTPENVVIPIDAHVSVICSPEKPATQHKNGSSPIKEDSNNDPKSDTSPSDFKVPSSKLKRKMTPSDEPKASTSKQDYKVSTNLLDKPNGNQISQISSSISEKALQECVVSSSDVEKLADCVKKCEISTAEIRQVQDIEREIFQMDIERQSNNKSPEFGRQFITRLAASLLEREGPIVLDDYRPPVAWPKKKSRVPYVFLHPPVEFRNHMKIVLERNIQFYHPVKGTHYTKILGPSFEDQQKLVQYFDDKKLPYHTFGHPSEKMTRVVIRGLSGDIDLVKLKEELMAASIPVERLHKMRYNGMHKKTWHIILAIVPHTAKGLRLLRVRKIFGQDVTMEPAERKTKQCHRCQKWGHAQRYCKGRVKCVKCAGGHFSNQCTRDPQEDLPSCANCGGDHTASYRGCYHCPDSLVYTLWQMRRPPRQKFPRVLATLENCDTFYVRDRVDDMSVN</sequence>
<evidence type="ECO:0000313" key="2">
    <source>
        <dbReference type="EMBL" id="KAL0882511.1"/>
    </source>
</evidence>
<proteinExistence type="predicted"/>
<feature type="region of interest" description="Disordered" evidence="1">
    <location>
        <begin position="321"/>
        <end position="388"/>
    </location>
</feature>
<dbReference type="PANTHER" id="PTHR33273">
    <property type="entry name" value="DOMAIN-CONTAINING PROTEIN, PUTATIVE-RELATED"/>
    <property type="match status" value="1"/>
</dbReference>
<comment type="caution">
    <text evidence="2">The sequence shown here is derived from an EMBL/GenBank/DDBJ whole genome shotgun (WGS) entry which is preliminary data.</text>
</comment>
<keyword evidence="3" id="KW-1185">Reference proteome</keyword>
<protein>
    <recommendedName>
        <fullName evidence="4">Nucleic-acid-binding protein from transposon X-element</fullName>
    </recommendedName>
</protein>
<organism evidence="2 3">
    <name type="scientific">Loxostege sticticalis</name>
    <name type="common">Beet webworm moth</name>
    <dbReference type="NCBI Taxonomy" id="481309"/>
    <lineage>
        <taxon>Eukaryota</taxon>
        <taxon>Metazoa</taxon>
        <taxon>Ecdysozoa</taxon>
        <taxon>Arthropoda</taxon>
        <taxon>Hexapoda</taxon>
        <taxon>Insecta</taxon>
        <taxon>Pterygota</taxon>
        <taxon>Neoptera</taxon>
        <taxon>Endopterygota</taxon>
        <taxon>Lepidoptera</taxon>
        <taxon>Glossata</taxon>
        <taxon>Ditrysia</taxon>
        <taxon>Pyraloidea</taxon>
        <taxon>Crambidae</taxon>
        <taxon>Pyraustinae</taxon>
        <taxon>Loxostege</taxon>
    </lineage>
</organism>
<feature type="region of interest" description="Disordered" evidence="1">
    <location>
        <begin position="1"/>
        <end position="65"/>
    </location>
</feature>
<feature type="region of interest" description="Disordered" evidence="1">
    <location>
        <begin position="82"/>
        <end position="224"/>
    </location>
</feature>
<dbReference type="PANTHER" id="PTHR33273:SF2">
    <property type="entry name" value="ENDONUCLEASE_EXONUCLEASE_PHOSPHATASE DOMAIN-CONTAINING PROTEIN"/>
    <property type="match status" value="1"/>
</dbReference>
<reference evidence="2 3" key="1">
    <citation type="submission" date="2024-06" db="EMBL/GenBank/DDBJ databases">
        <title>A chromosome-level genome assembly of beet webworm, Loxostege sticticalis.</title>
        <authorList>
            <person name="Zhang Y."/>
        </authorList>
    </citation>
    <scope>NUCLEOTIDE SEQUENCE [LARGE SCALE GENOMIC DNA]</scope>
    <source>
        <strain evidence="2">AQ026</strain>
        <tissue evidence="2">Whole body</tissue>
    </source>
</reference>
<dbReference type="Proteomes" id="UP001549920">
    <property type="component" value="Unassembled WGS sequence"/>
</dbReference>
<evidence type="ECO:0000313" key="3">
    <source>
        <dbReference type="Proteomes" id="UP001549920"/>
    </source>
</evidence>
<gene>
    <name evidence="2" type="ORF">ABMA27_000978</name>
</gene>
<name>A0ABR3I133_LOXSC</name>
<feature type="compositionally biased region" description="Basic residues" evidence="1">
    <location>
        <begin position="1"/>
        <end position="15"/>
    </location>
</feature>
<feature type="compositionally biased region" description="Basic and acidic residues" evidence="1">
    <location>
        <begin position="333"/>
        <end position="343"/>
    </location>
</feature>
<evidence type="ECO:0000256" key="1">
    <source>
        <dbReference type="SAM" id="MobiDB-lite"/>
    </source>
</evidence>
<accession>A0ABR3I133</accession>